<organism evidence="2 3">
    <name type="scientific">Duganella guangzhouensis</name>
    <dbReference type="NCBI Taxonomy" id="2666084"/>
    <lineage>
        <taxon>Bacteria</taxon>
        <taxon>Pseudomonadati</taxon>
        <taxon>Pseudomonadota</taxon>
        <taxon>Betaproteobacteria</taxon>
        <taxon>Burkholderiales</taxon>
        <taxon>Oxalobacteraceae</taxon>
        <taxon>Telluria group</taxon>
        <taxon>Duganella</taxon>
    </lineage>
</organism>
<gene>
    <name evidence="2" type="ORF">GJ699_01640</name>
</gene>
<protein>
    <recommendedName>
        <fullName evidence="4">DUF1640 domain-containing protein</fullName>
    </recommendedName>
</protein>
<dbReference type="AlphaFoldDB" id="A0A6I2KTI4"/>
<evidence type="ECO:0000256" key="1">
    <source>
        <dbReference type="SAM" id="Phobius"/>
    </source>
</evidence>
<evidence type="ECO:0008006" key="4">
    <source>
        <dbReference type="Google" id="ProtNLM"/>
    </source>
</evidence>
<keyword evidence="1" id="KW-0812">Transmembrane</keyword>
<accession>A0A6I2KTI4</accession>
<keyword evidence="1" id="KW-0472">Membrane</keyword>
<keyword evidence="1" id="KW-1133">Transmembrane helix</keyword>
<reference evidence="2 3" key="1">
    <citation type="submission" date="2019-11" db="EMBL/GenBank/DDBJ databases">
        <title>Novel species isolated from a subtropical stream in China.</title>
        <authorList>
            <person name="Lu H."/>
        </authorList>
    </citation>
    <scope>NUCLEOTIDE SEQUENCE [LARGE SCALE GENOMIC DNA]</scope>
    <source>
        <strain evidence="2 3">FT80W</strain>
    </source>
</reference>
<feature type="transmembrane region" description="Helical" evidence="1">
    <location>
        <begin position="93"/>
        <end position="116"/>
    </location>
</feature>
<dbReference type="EMBL" id="WKJK01000001">
    <property type="protein sequence ID" value="MRW88682.1"/>
    <property type="molecule type" value="Genomic_DNA"/>
</dbReference>
<comment type="caution">
    <text evidence="2">The sequence shown here is derived from an EMBL/GenBank/DDBJ whole genome shotgun (WGS) entry which is preliminary data.</text>
</comment>
<dbReference type="Proteomes" id="UP000433309">
    <property type="component" value="Unassembled WGS sequence"/>
</dbReference>
<proteinExistence type="predicted"/>
<name>A0A6I2KTI4_9BURK</name>
<evidence type="ECO:0000313" key="3">
    <source>
        <dbReference type="Proteomes" id="UP000433309"/>
    </source>
</evidence>
<keyword evidence="3" id="KW-1185">Reference proteome</keyword>
<evidence type="ECO:0000313" key="2">
    <source>
        <dbReference type="EMBL" id="MRW88682.1"/>
    </source>
</evidence>
<sequence>MANDKRIELRVALQEHQMATLVEIVEEIRENFVTTAYLGERLSHLATKEDFARLESRMAHCATDEDMARLEEKQVHFATKEDLERVNQNMRNWIISVGVSITALQFAIQFAMFQLYNYLR</sequence>
<dbReference type="RefSeq" id="WP_154372456.1">
    <property type="nucleotide sequence ID" value="NZ_WKJK01000001.1"/>
</dbReference>